<dbReference type="Pfam" id="PF02336">
    <property type="entry name" value="Denso_VP4"/>
    <property type="match status" value="1"/>
</dbReference>
<feature type="region of interest" description="Disordered" evidence="1">
    <location>
        <begin position="1"/>
        <end position="122"/>
    </location>
</feature>
<dbReference type="EMBL" id="MW046567">
    <property type="protein sequence ID" value="QVW56820.1"/>
    <property type="molecule type" value="Genomic_DNA"/>
</dbReference>
<feature type="compositionally biased region" description="Basic and acidic residues" evidence="1">
    <location>
        <begin position="27"/>
        <end position="38"/>
    </location>
</feature>
<evidence type="ECO:0000256" key="1">
    <source>
        <dbReference type="SAM" id="MobiDB-lite"/>
    </source>
</evidence>
<proteinExistence type="predicted"/>
<name>A0A8E7G1Q0_9VIRU</name>
<dbReference type="InterPro" id="IPR003433">
    <property type="entry name" value="Capsid_VP4_densovirus"/>
</dbReference>
<dbReference type="GO" id="GO:0005198">
    <property type="term" value="F:structural molecule activity"/>
    <property type="evidence" value="ECO:0007669"/>
    <property type="project" value="InterPro"/>
</dbReference>
<reference evidence="2" key="1">
    <citation type="submission" date="2020-09" db="EMBL/GenBank/DDBJ databases">
        <title>Parvovirus dark matter in the feces of wild birds.</title>
        <authorList>
            <person name="Dai Z."/>
            <person name="Yang S."/>
            <person name="Zhang W."/>
        </authorList>
    </citation>
    <scope>NUCLEOTIDE SEQUENCE</scope>
    <source>
        <strain evidence="2">Ltt192par07</strain>
    </source>
</reference>
<organism evidence="2">
    <name type="scientific">Aegithalos caudatus ambidensovirus</name>
    <dbReference type="NCBI Taxonomy" id="2794442"/>
    <lineage>
        <taxon>Viruses</taxon>
        <taxon>Monodnaviria</taxon>
        <taxon>Shotokuvirae</taxon>
        <taxon>Cossaviricota</taxon>
        <taxon>Quintoviricetes</taxon>
        <taxon>Piccovirales</taxon>
        <taxon>Parvoviridae</taxon>
        <taxon>Densovirinae</taxon>
        <taxon>Ambidensovirus</taxon>
    </lineage>
</organism>
<sequence length="534" mass="57928">MAPPGKRIIADHKPWWDNLSTEQQNEYSKDPKAAHVFEDIPSSSTGAGASKRPADSSSDSLGGSQSKSQRTDASGSSFGAGFETPSSGVSSSGQVSEGNQFADADMPLTGTAKGQGGSGDGNASSEMVIYHAERPLSIFGRKMSTYKKVHRFITFGIANTWINVNLTSPVESQRFLTTALAEVPWEYPFLYLNQSEFDLIPNGSHVVEVRVKIIHRGNRIAFETAASTSGLATLNQIQNICVAEGLNKTGWGNNVFYSAFDSAQPMMATAISAVSYSNYPSRFYGNDNPTIDAIIPTHQIGFKTPLVHYWTLQTSTQQFGGTPPIAENINYFDGKTTINQEVGSFKWKPAISPLKTPLKHIRTGLPRTNPSETLDVHINGNICETFTAGINNTVNNNAGAVGTIPQTDNTISNTFGANDFTIRTPIEKSQYMKQGPWGQYHKPQVQPSVHIGIQAIPALTTTGILTPINAWTDSQADWEIIAEMDVMEYQPTKLPYAGAPNVPAGDVMMRTQISTPDVTSCTFAALYPNTPRRT</sequence>
<accession>A0A8E7G1Q0</accession>
<feature type="compositionally biased region" description="Low complexity" evidence="1">
    <location>
        <begin position="86"/>
        <end position="96"/>
    </location>
</feature>
<protein>
    <submittedName>
        <fullName evidence="2">Structural protein VP1</fullName>
    </submittedName>
</protein>
<evidence type="ECO:0000313" key="2">
    <source>
        <dbReference type="EMBL" id="QVW56820.1"/>
    </source>
</evidence>
<feature type="compositionally biased region" description="Low complexity" evidence="1">
    <location>
        <begin position="55"/>
        <end position="68"/>
    </location>
</feature>